<name>A0A5E8AKT8_9SPHN</name>
<dbReference type="GO" id="GO:0016020">
    <property type="term" value="C:membrane"/>
    <property type="evidence" value="ECO:0007669"/>
    <property type="project" value="UniProtKB-SubCell"/>
</dbReference>
<evidence type="ECO:0000313" key="5">
    <source>
        <dbReference type="EMBL" id="VVT32028.1"/>
    </source>
</evidence>
<protein>
    <recommendedName>
        <fullName evidence="4">Band 7 domain-containing protein</fullName>
    </recommendedName>
</protein>
<dbReference type="Gene3D" id="3.30.479.30">
    <property type="entry name" value="Band 7 domain"/>
    <property type="match status" value="1"/>
</dbReference>
<feature type="transmembrane region" description="Helical" evidence="3">
    <location>
        <begin position="45"/>
        <end position="62"/>
    </location>
</feature>
<sequence>MSVDAIRPKILRLPGLPPAPAIDVAEAPAAPVGLSAYFGMSRRRFRTLLGGLLALFVLLVLWRDIFIPVGSGNAGVLWSRFGGGTVMGRRYDEGEHVIWPWDQMTVYDMRLQEMHGAVPLLTSDGLQVSMRVTVRYAPRPNDLTVLHRDVGPGYRATVVWPDMVAAARHIVRQFKPEDLSVVGEAELAARVEAAARSAVARHWVTLDRVLITEITLPPRVQAQIQEKLADEQKALAGPFLLRQAELKRQAWAIEAEGVRAFQRRAGVSLVKWRSVDAMDKLAQSPNSKIVVLGGGGNSSLLLDPGRDDSAAVGQAKRVEK</sequence>
<dbReference type="InterPro" id="IPR036013">
    <property type="entry name" value="Band_7/SPFH_dom_sf"/>
</dbReference>
<dbReference type="EMBL" id="CABVLI010000049">
    <property type="protein sequence ID" value="VVT32028.1"/>
    <property type="molecule type" value="Genomic_DNA"/>
</dbReference>
<organism evidence="5 6">
    <name type="scientific">Sphingomonas aurantiaca</name>
    <dbReference type="NCBI Taxonomy" id="185949"/>
    <lineage>
        <taxon>Bacteria</taxon>
        <taxon>Pseudomonadati</taxon>
        <taxon>Pseudomonadota</taxon>
        <taxon>Alphaproteobacteria</taxon>
        <taxon>Sphingomonadales</taxon>
        <taxon>Sphingomonadaceae</taxon>
        <taxon>Sphingomonas</taxon>
    </lineage>
</organism>
<proteinExistence type="predicted"/>
<evidence type="ECO:0000256" key="3">
    <source>
        <dbReference type="SAM" id="Phobius"/>
    </source>
</evidence>
<evidence type="ECO:0000256" key="2">
    <source>
        <dbReference type="SAM" id="MobiDB-lite"/>
    </source>
</evidence>
<dbReference type="PANTHER" id="PTHR23222">
    <property type="entry name" value="PROHIBITIN"/>
    <property type="match status" value="1"/>
</dbReference>
<keyword evidence="3" id="KW-1133">Transmembrane helix</keyword>
<evidence type="ECO:0000259" key="4">
    <source>
        <dbReference type="Pfam" id="PF01145"/>
    </source>
</evidence>
<dbReference type="InterPro" id="IPR001107">
    <property type="entry name" value="Band_7"/>
</dbReference>
<dbReference type="Pfam" id="PF01145">
    <property type="entry name" value="Band_7"/>
    <property type="match status" value="1"/>
</dbReference>
<dbReference type="RefSeq" id="WP_151992142.1">
    <property type="nucleotide sequence ID" value="NZ_LR701528.1"/>
</dbReference>
<feature type="region of interest" description="Disordered" evidence="2">
    <location>
        <begin position="298"/>
        <end position="320"/>
    </location>
</feature>
<evidence type="ECO:0000256" key="1">
    <source>
        <dbReference type="ARBA" id="ARBA00004167"/>
    </source>
</evidence>
<evidence type="ECO:0000313" key="6">
    <source>
        <dbReference type="Proteomes" id="UP000326857"/>
    </source>
</evidence>
<dbReference type="CDD" id="cd03401">
    <property type="entry name" value="SPFH_prohibitin"/>
    <property type="match status" value="1"/>
</dbReference>
<dbReference type="SUPFAM" id="SSF117892">
    <property type="entry name" value="Band 7/SPFH domain"/>
    <property type="match status" value="1"/>
</dbReference>
<feature type="domain" description="Band 7" evidence="4">
    <location>
        <begin position="69"/>
        <end position="248"/>
    </location>
</feature>
<comment type="subcellular location">
    <subcellularLocation>
        <location evidence="1">Membrane</location>
        <topology evidence="1">Single-pass membrane protein</topology>
    </subcellularLocation>
</comment>
<accession>A0A5E8AKT8</accession>
<keyword evidence="3" id="KW-0812">Transmembrane</keyword>
<dbReference type="Proteomes" id="UP000326857">
    <property type="component" value="Unassembled WGS sequence"/>
</dbReference>
<gene>
    <name evidence="5" type="ORF">SPHINGO391_530061</name>
</gene>
<dbReference type="PANTHER" id="PTHR23222:SF0">
    <property type="entry name" value="PROHIBITIN 1"/>
    <property type="match status" value="1"/>
</dbReference>
<keyword evidence="3" id="KW-0472">Membrane</keyword>
<dbReference type="InterPro" id="IPR000163">
    <property type="entry name" value="Prohibitin"/>
</dbReference>
<reference evidence="5 6" key="1">
    <citation type="submission" date="2019-09" db="EMBL/GenBank/DDBJ databases">
        <authorList>
            <person name="Dittami M. S."/>
        </authorList>
    </citation>
    <scope>NUCLEOTIDE SEQUENCE [LARGE SCALE GENOMIC DNA]</scope>
    <source>
        <strain evidence="5">SPHINGO391</strain>
    </source>
</reference>
<dbReference type="AlphaFoldDB" id="A0A5E8AKT8"/>